<keyword evidence="5 10" id="KW-0863">Zinc-finger</keyword>
<evidence type="ECO:0000256" key="8">
    <source>
        <dbReference type="ARBA" id="ARBA00023163"/>
    </source>
</evidence>
<evidence type="ECO:0000256" key="1">
    <source>
        <dbReference type="ARBA" id="ARBA00004123"/>
    </source>
</evidence>
<comment type="similarity">
    <text evidence="2">Belongs to the krueppel C2H2-type zinc-finger protein family.</text>
</comment>
<evidence type="ECO:0000256" key="2">
    <source>
        <dbReference type="ARBA" id="ARBA00006991"/>
    </source>
</evidence>
<keyword evidence="9" id="KW-0539">Nucleus</keyword>
<dbReference type="FunFam" id="3.30.160.60:FF:000303">
    <property type="entry name" value="Zinc finger protein 41"/>
    <property type="match status" value="1"/>
</dbReference>
<proteinExistence type="inferred from homology"/>
<dbReference type="InterPro" id="IPR013087">
    <property type="entry name" value="Znf_C2H2_type"/>
</dbReference>
<evidence type="ECO:0000256" key="10">
    <source>
        <dbReference type="PROSITE-ProRule" id="PRU00042"/>
    </source>
</evidence>
<dbReference type="SUPFAM" id="SSF57667">
    <property type="entry name" value="beta-beta-alpha zinc fingers"/>
    <property type="match status" value="2"/>
</dbReference>
<evidence type="ECO:0000313" key="13">
    <source>
        <dbReference type="Proteomes" id="UP000694388"/>
    </source>
</evidence>
<evidence type="ECO:0000256" key="7">
    <source>
        <dbReference type="ARBA" id="ARBA00023015"/>
    </source>
</evidence>
<evidence type="ECO:0000256" key="6">
    <source>
        <dbReference type="ARBA" id="ARBA00022833"/>
    </source>
</evidence>
<evidence type="ECO:0000256" key="5">
    <source>
        <dbReference type="ARBA" id="ARBA00022771"/>
    </source>
</evidence>
<dbReference type="Pfam" id="PF00096">
    <property type="entry name" value="zf-C2H2"/>
    <property type="match status" value="2"/>
</dbReference>
<name>A0A8C4QKB5_EPTBU</name>
<dbReference type="GO" id="GO:0000981">
    <property type="term" value="F:DNA-binding transcription factor activity, RNA polymerase II-specific"/>
    <property type="evidence" value="ECO:0007669"/>
    <property type="project" value="TreeGrafter"/>
</dbReference>
<dbReference type="PANTHER" id="PTHR24394">
    <property type="entry name" value="ZINC FINGER PROTEIN"/>
    <property type="match status" value="1"/>
</dbReference>
<protein>
    <recommendedName>
        <fullName evidence="11">C2H2-type domain-containing protein</fullName>
    </recommendedName>
</protein>
<comment type="subcellular location">
    <subcellularLocation>
        <location evidence="1">Nucleus</location>
    </subcellularLocation>
</comment>
<feature type="domain" description="C2H2-type" evidence="11">
    <location>
        <begin position="104"/>
        <end position="131"/>
    </location>
</feature>
<dbReference type="SMART" id="SM00355">
    <property type="entry name" value="ZnF_C2H2"/>
    <property type="match status" value="2"/>
</dbReference>
<dbReference type="PROSITE" id="PS00028">
    <property type="entry name" value="ZINC_FINGER_C2H2_1"/>
    <property type="match status" value="2"/>
</dbReference>
<feature type="domain" description="C2H2-type" evidence="11">
    <location>
        <begin position="76"/>
        <end position="103"/>
    </location>
</feature>
<keyword evidence="3" id="KW-0479">Metal-binding</keyword>
<evidence type="ECO:0000259" key="11">
    <source>
        <dbReference type="PROSITE" id="PS50157"/>
    </source>
</evidence>
<dbReference type="FunFam" id="3.30.160.60:FF:001011">
    <property type="entry name" value="Zinc finger protein 793"/>
    <property type="match status" value="1"/>
</dbReference>
<evidence type="ECO:0000256" key="3">
    <source>
        <dbReference type="ARBA" id="ARBA00022723"/>
    </source>
</evidence>
<dbReference type="GeneTree" id="ENSGT00940000160100"/>
<keyword evidence="8" id="KW-0804">Transcription</keyword>
<dbReference type="GO" id="GO:0008270">
    <property type="term" value="F:zinc ion binding"/>
    <property type="evidence" value="ECO:0007669"/>
    <property type="project" value="UniProtKB-KW"/>
</dbReference>
<accession>A0A8C4QKB5</accession>
<reference evidence="12" key="1">
    <citation type="submission" date="2025-08" db="UniProtKB">
        <authorList>
            <consortium name="Ensembl"/>
        </authorList>
    </citation>
    <scope>IDENTIFICATION</scope>
</reference>
<sequence>YKLLPPSVDHQAWSAGSCMERNITRAGFCRMMVLVSRSVRINKVRLPCFLCSRDRKEMSELSRCLDARACSQEKPHQCPHCGKAFNRSSTLNMHVRIHSGYKPFVCEVCGKAFHQLYNLAFHMHTHTDCKPHTCTACGKGFWAIYLFCCLH</sequence>
<evidence type="ECO:0000313" key="12">
    <source>
        <dbReference type="Ensembl" id="ENSEBUP00000016744.1"/>
    </source>
</evidence>
<dbReference type="Proteomes" id="UP000694388">
    <property type="component" value="Unplaced"/>
</dbReference>
<keyword evidence="4" id="KW-0677">Repeat</keyword>
<dbReference type="GO" id="GO:0005634">
    <property type="term" value="C:nucleus"/>
    <property type="evidence" value="ECO:0007669"/>
    <property type="project" value="UniProtKB-SubCell"/>
</dbReference>
<keyword evidence="13" id="KW-1185">Reference proteome</keyword>
<dbReference type="Gene3D" id="3.30.160.60">
    <property type="entry name" value="Classic Zinc Finger"/>
    <property type="match status" value="2"/>
</dbReference>
<keyword evidence="7" id="KW-0805">Transcription regulation</keyword>
<evidence type="ECO:0000256" key="9">
    <source>
        <dbReference type="ARBA" id="ARBA00023242"/>
    </source>
</evidence>
<dbReference type="Ensembl" id="ENSEBUT00000017320.1">
    <property type="protein sequence ID" value="ENSEBUP00000016744.1"/>
    <property type="gene ID" value="ENSEBUG00000010501.1"/>
</dbReference>
<organism evidence="12 13">
    <name type="scientific">Eptatretus burgeri</name>
    <name type="common">Inshore hagfish</name>
    <dbReference type="NCBI Taxonomy" id="7764"/>
    <lineage>
        <taxon>Eukaryota</taxon>
        <taxon>Metazoa</taxon>
        <taxon>Chordata</taxon>
        <taxon>Craniata</taxon>
        <taxon>Vertebrata</taxon>
        <taxon>Cyclostomata</taxon>
        <taxon>Myxini</taxon>
        <taxon>Myxiniformes</taxon>
        <taxon>Myxinidae</taxon>
        <taxon>Eptatretinae</taxon>
        <taxon>Eptatretus</taxon>
    </lineage>
</organism>
<dbReference type="GO" id="GO:1990837">
    <property type="term" value="F:sequence-specific double-stranded DNA binding"/>
    <property type="evidence" value="ECO:0007669"/>
    <property type="project" value="UniProtKB-ARBA"/>
</dbReference>
<evidence type="ECO:0000256" key="4">
    <source>
        <dbReference type="ARBA" id="ARBA00022737"/>
    </source>
</evidence>
<dbReference type="InterPro" id="IPR036236">
    <property type="entry name" value="Znf_C2H2_sf"/>
</dbReference>
<keyword evidence="6" id="KW-0862">Zinc</keyword>
<dbReference type="OMA" id="HMSTHRI"/>
<dbReference type="PANTHER" id="PTHR24394:SF48">
    <property type="entry name" value="ZINC FINGER PROTEIN 771"/>
    <property type="match status" value="1"/>
</dbReference>
<dbReference type="AlphaFoldDB" id="A0A8C4QKB5"/>
<dbReference type="PROSITE" id="PS50157">
    <property type="entry name" value="ZINC_FINGER_C2H2_2"/>
    <property type="match status" value="2"/>
</dbReference>
<reference evidence="12" key="2">
    <citation type="submission" date="2025-09" db="UniProtKB">
        <authorList>
            <consortium name="Ensembl"/>
        </authorList>
    </citation>
    <scope>IDENTIFICATION</scope>
</reference>